<name>M1DCM7_SOLTU</name>
<evidence type="ECO:0000313" key="2">
    <source>
        <dbReference type="Proteomes" id="UP000011115"/>
    </source>
</evidence>
<proteinExistence type="predicted"/>
<sequence length="102" mass="12030">MEGDECIWIEEQSLDNNGQKRNKVAKRTKKRRLVDRLIHWASHRTVTISPKVPVCQALKEKIKSAIEKGSRCVVEWFRDAVLDHPKLQNLRMLKAKGKRRWN</sequence>
<dbReference type="Gramene" id="PGSC0003DMT400086858">
    <property type="protein sequence ID" value="PGSC0003DMT400086858"/>
    <property type="gene ID" value="PGSC0003DMG400036429"/>
</dbReference>
<dbReference type="HOGENOM" id="CLU_2282436_0_0_1"/>
<evidence type="ECO:0000313" key="1">
    <source>
        <dbReference type="EnsemblPlants" id="PGSC0003DMT400086858"/>
    </source>
</evidence>
<dbReference type="AlphaFoldDB" id="M1DCM7"/>
<dbReference type="EnsemblPlants" id="PGSC0003DMT400086858">
    <property type="protein sequence ID" value="PGSC0003DMT400086858"/>
    <property type="gene ID" value="PGSC0003DMG400036429"/>
</dbReference>
<organism evidence="1 2">
    <name type="scientific">Solanum tuberosum</name>
    <name type="common">Potato</name>
    <dbReference type="NCBI Taxonomy" id="4113"/>
    <lineage>
        <taxon>Eukaryota</taxon>
        <taxon>Viridiplantae</taxon>
        <taxon>Streptophyta</taxon>
        <taxon>Embryophyta</taxon>
        <taxon>Tracheophyta</taxon>
        <taxon>Spermatophyta</taxon>
        <taxon>Magnoliopsida</taxon>
        <taxon>eudicotyledons</taxon>
        <taxon>Gunneridae</taxon>
        <taxon>Pentapetalae</taxon>
        <taxon>asterids</taxon>
        <taxon>lamiids</taxon>
        <taxon>Solanales</taxon>
        <taxon>Solanaceae</taxon>
        <taxon>Solanoideae</taxon>
        <taxon>Solaneae</taxon>
        <taxon>Solanum</taxon>
    </lineage>
</organism>
<accession>M1DCM7</accession>
<dbReference type="Proteomes" id="UP000011115">
    <property type="component" value="Unassembled WGS sequence"/>
</dbReference>
<protein>
    <submittedName>
        <fullName evidence="1">Uncharacterized protein</fullName>
    </submittedName>
</protein>
<reference evidence="2" key="1">
    <citation type="journal article" date="2011" name="Nature">
        <title>Genome sequence and analysis of the tuber crop potato.</title>
        <authorList>
            <consortium name="The Potato Genome Sequencing Consortium"/>
        </authorList>
    </citation>
    <scope>NUCLEOTIDE SEQUENCE [LARGE SCALE GENOMIC DNA]</scope>
    <source>
        <strain evidence="2">cv. DM1-3 516 R44</strain>
    </source>
</reference>
<dbReference type="InParanoid" id="M1DCM7"/>
<reference evidence="1" key="2">
    <citation type="submission" date="2015-06" db="UniProtKB">
        <authorList>
            <consortium name="EnsemblPlants"/>
        </authorList>
    </citation>
    <scope>IDENTIFICATION</scope>
    <source>
        <strain evidence="1">DM1-3 516 R44</strain>
    </source>
</reference>
<dbReference type="PaxDb" id="4113-PGSC0003DMT400086858"/>
<keyword evidence="2" id="KW-1185">Reference proteome</keyword>